<evidence type="ECO:0000256" key="1">
    <source>
        <dbReference type="SAM" id="Phobius"/>
    </source>
</evidence>
<dbReference type="EMBL" id="AE001438">
    <property type="protein sequence ID" value="AAK76764.1"/>
    <property type="molecule type" value="Genomic_DNA"/>
</dbReference>
<protein>
    <submittedName>
        <fullName evidence="2">Uncharacterized protein</fullName>
    </submittedName>
</protein>
<keyword evidence="2" id="KW-0614">Plasmid</keyword>
<proteinExistence type="predicted"/>
<dbReference type="KEGG" id="cac:CA_P0018"/>
<sequence>MVLLSIIVFIGVALYEVPALITNKYYKDLTVFSILMFMSLVLVLLYILNLPVPNPLNIITFIVKNLLHLNYK</sequence>
<dbReference type="OrthoDB" id="2112909at2"/>
<dbReference type="AlphaFoldDB" id="Q97TS9"/>
<geneLocation type="plasmid" evidence="2 3">
    <name>pSOL1</name>
</geneLocation>
<organism evidence="2 3">
    <name type="scientific">Clostridium acetobutylicum (strain ATCC 824 / DSM 792 / JCM 1419 / IAM 19013 / LMG 5710 / NBRC 13948 / NRRL B-527 / VKM B-1787 / 2291 / W)</name>
    <dbReference type="NCBI Taxonomy" id="272562"/>
    <lineage>
        <taxon>Bacteria</taxon>
        <taxon>Bacillati</taxon>
        <taxon>Bacillota</taxon>
        <taxon>Clostridia</taxon>
        <taxon>Eubacteriales</taxon>
        <taxon>Clostridiaceae</taxon>
        <taxon>Clostridium</taxon>
    </lineage>
</organism>
<keyword evidence="1" id="KW-1133">Transmembrane helix</keyword>
<evidence type="ECO:0000313" key="3">
    <source>
        <dbReference type="Proteomes" id="UP000000814"/>
    </source>
</evidence>
<dbReference type="Proteomes" id="UP000000814">
    <property type="component" value="Plasmid pSOL1"/>
</dbReference>
<dbReference type="HOGENOM" id="CLU_194269_2_0_9"/>
<name>Q97TS9_CLOAB</name>
<keyword evidence="3" id="KW-1185">Reference proteome</keyword>
<reference evidence="2 3" key="1">
    <citation type="journal article" date="2001" name="J. Bacteriol.">
        <title>Genome sequence and comparative analysis of the solvent-producing bacterium Clostridium acetobutylicum.</title>
        <authorList>
            <person name="Nolling J."/>
            <person name="Breton G."/>
            <person name="Omelchenko M.V."/>
            <person name="Makarova K.S."/>
            <person name="Zeng Q."/>
            <person name="Gibson R."/>
            <person name="Lee H.M."/>
            <person name="Dubois J."/>
            <person name="Qiu D."/>
            <person name="Hitti J."/>
            <person name="Wolf Y.I."/>
            <person name="Tatusov R.L."/>
            <person name="Sabathe F."/>
            <person name="Doucette-Stamm L."/>
            <person name="Soucaille P."/>
            <person name="Daly M.J."/>
            <person name="Bennett G.N."/>
            <person name="Koonin E.V."/>
            <person name="Smith D.R."/>
        </authorList>
    </citation>
    <scope>NUCLEOTIDE SEQUENCE [LARGE SCALE GENOMIC DNA]</scope>
    <source>
        <strain evidence="3">ATCC 824 / DSM 792 / JCM 1419 / LMG 5710 / VKM B-1787</strain>
        <plasmid evidence="3">pSOL1</plasmid>
    </source>
</reference>
<gene>
    <name evidence="2" type="ordered locus">CA_P0018</name>
</gene>
<keyword evidence="1" id="KW-0812">Transmembrane</keyword>
<evidence type="ECO:0000313" key="2">
    <source>
        <dbReference type="EMBL" id="AAK76764.1"/>
    </source>
</evidence>
<accession>Q97TS9</accession>
<feature type="transmembrane region" description="Helical" evidence="1">
    <location>
        <begin position="29"/>
        <end position="48"/>
    </location>
</feature>
<keyword evidence="1" id="KW-0472">Membrane</keyword>